<dbReference type="InterPro" id="IPR005412">
    <property type="entry name" value="Fis_DNA-bd"/>
</dbReference>
<dbReference type="InterPro" id="IPR002197">
    <property type="entry name" value="HTH_Fis"/>
</dbReference>
<keyword evidence="2" id="KW-0238">DNA-binding</keyword>
<organism evidence="6 7">
    <name type="scientific">Snodgrassella alvi</name>
    <dbReference type="NCBI Taxonomy" id="1196083"/>
    <lineage>
        <taxon>Bacteria</taxon>
        <taxon>Pseudomonadati</taxon>
        <taxon>Pseudomonadota</taxon>
        <taxon>Betaproteobacteria</taxon>
        <taxon>Neisseriales</taxon>
        <taxon>Neisseriaceae</taxon>
        <taxon>Snodgrassella</taxon>
    </lineage>
</organism>
<accession>A0A066TS61</accession>
<evidence type="ECO:0000313" key="8">
    <source>
        <dbReference type="Proteomes" id="UP000231484"/>
    </source>
</evidence>
<dbReference type="AlphaFoldDB" id="A0A066TS61"/>
<dbReference type="InterPro" id="IPR050207">
    <property type="entry name" value="Trans_regulatory_Fis"/>
</dbReference>
<dbReference type="eggNOG" id="COG2901">
    <property type="taxonomic scope" value="Bacteria"/>
</dbReference>
<dbReference type="RefSeq" id="WP_037407002.1">
    <property type="nucleotide sequence ID" value="NZ_MEIP01000001.1"/>
</dbReference>
<dbReference type="EMBL" id="MEIP01000001">
    <property type="protein sequence ID" value="PIT50525.1"/>
    <property type="molecule type" value="Genomic_DNA"/>
</dbReference>
<dbReference type="PANTHER" id="PTHR47918">
    <property type="entry name" value="DNA-BINDING PROTEIN FIS"/>
    <property type="match status" value="1"/>
</dbReference>
<gene>
    <name evidence="6" type="ORF">BHC46_00370</name>
    <name evidence="5" type="ORF">BHC48_07755</name>
</gene>
<evidence type="ECO:0000259" key="4">
    <source>
        <dbReference type="Pfam" id="PF02954"/>
    </source>
</evidence>
<dbReference type="Proteomes" id="UP000229970">
    <property type="component" value="Unassembled WGS sequence"/>
</dbReference>
<dbReference type="InterPro" id="IPR009057">
    <property type="entry name" value="Homeodomain-like_sf"/>
</dbReference>
<dbReference type="GeneID" id="75157924"/>
<sequence length="81" mass="9253">MSGTPKVSIAQCIEANIRQYFADLDGETPCAVYDMVLQQMELPLLRCVMEVCEHNQTRAAQILGLNRNTLRKKLTQYHLLD</sequence>
<dbReference type="OrthoDB" id="9802388at2"/>
<evidence type="ECO:0000313" key="5">
    <source>
        <dbReference type="EMBL" id="PIT49856.1"/>
    </source>
</evidence>
<dbReference type="PIRSF" id="PIRSF002097">
    <property type="entry name" value="DNA-binding_Fis"/>
    <property type="match status" value="1"/>
</dbReference>
<dbReference type="Proteomes" id="UP000231484">
    <property type="component" value="Unassembled WGS sequence"/>
</dbReference>
<evidence type="ECO:0000313" key="7">
    <source>
        <dbReference type="Proteomes" id="UP000229970"/>
    </source>
</evidence>
<dbReference type="PRINTS" id="PR01590">
    <property type="entry name" value="HTHFIS"/>
</dbReference>
<dbReference type="Gene3D" id="1.10.10.60">
    <property type="entry name" value="Homeodomain-like"/>
    <property type="match status" value="1"/>
</dbReference>
<name>A0A066TS61_9NEIS</name>
<comment type="similarity">
    <text evidence="1">Belongs to the transcriptional regulatory Fis family.</text>
</comment>
<dbReference type="GO" id="GO:0006355">
    <property type="term" value="P:regulation of DNA-templated transcription"/>
    <property type="evidence" value="ECO:0007669"/>
    <property type="project" value="InterPro"/>
</dbReference>
<comment type="caution">
    <text evidence="6">The sequence shown here is derived from an EMBL/GenBank/DDBJ whole genome shotgun (WGS) entry which is preliminary data.</text>
</comment>
<evidence type="ECO:0000256" key="1">
    <source>
        <dbReference type="ARBA" id="ARBA00008559"/>
    </source>
</evidence>
<dbReference type="SUPFAM" id="SSF46689">
    <property type="entry name" value="Homeodomain-like"/>
    <property type="match status" value="1"/>
</dbReference>
<proteinExistence type="inferred from homology"/>
<feature type="domain" description="DNA binding HTH" evidence="4">
    <location>
        <begin position="37"/>
        <end position="77"/>
    </location>
</feature>
<dbReference type="Pfam" id="PF02954">
    <property type="entry name" value="HTH_8"/>
    <property type="match status" value="1"/>
</dbReference>
<dbReference type="EMBL" id="MEIQ01000045">
    <property type="protein sequence ID" value="PIT49856.1"/>
    <property type="molecule type" value="Genomic_DNA"/>
</dbReference>
<reference evidence="7 8" key="1">
    <citation type="journal article" date="2017" name="MBio">
        <title>Type VI secretion-mediated competition in the bee gut microbiome.</title>
        <authorList>
            <person name="Steele M.I."/>
            <person name="Kwong W.K."/>
            <person name="Powell J.E."/>
            <person name="Whiteley M."/>
            <person name="Moran N.A."/>
        </authorList>
    </citation>
    <scope>NUCLEOTIDE SEQUENCE [LARGE SCALE GENOMIC DNA]</scope>
    <source>
        <strain evidence="5 8">Occ4-2</strain>
        <strain evidence="6 7">Ruf1-X</strain>
    </source>
</reference>
<evidence type="ECO:0000256" key="3">
    <source>
        <dbReference type="ARBA" id="ARBA00029540"/>
    </source>
</evidence>
<evidence type="ECO:0000313" key="6">
    <source>
        <dbReference type="EMBL" id="PIT50525.1"/>
    </source>
</evidence>
<evidence type="ECO:0000256" key="2">
    <source>
        <dbReference type="ARBA" id="ARBA00023125"/>
    </source>
</evidence>
<dbReference type="PANTHER" id="PTHR47918:SF1">
    <property type="entry name" value="DNA-BINDING PROTEIN FIS"/>
    <property type="match status" value="1"/>
</dbReference>
<dbReference type="GO" id="GO:0043565">
    <property type="term" value="F:sequence-specific DNA binding"/>
    <property type="evidence" value="ECO:0007669"/>
    <property type="project" value="InterPro"/>
</dbReference>
<protein>
    <recommendedName>
        <fullName evidence="3">Putative Fis-like DNA-binding protein</fullName>
    </recommendedName>
</protein>